<dbReference type="InterPro" id="IPR012737">
    <property type="entry name" value="DhaK_L_YcgS"/>
</dbReference>
<dbReference type="InterPro" id="IPR036117">
    <property type="entry name" value="DhaL_dom_sf"/>
</dbReference>
<dbReference type="SMART" id="SM01120">
    <property type="entry name" value="Dak2"/>
    <property type="match status" value="1"/>
</dbReference>
<evidence type="ECO:0000256" key="7">
    <source>
        <dbReference type="ARBA" id="ARBA00046577"/>
    </source>
</evidence>
<protein>
    <recommendedName>
        <fullName evidence="3">phosphoenolpyruvate--glycerone phosphotransferase</fullName>
        <ecNumber evidence="3">2.7.1.121</ecNumber>
    </recommendedName>
</protein>
<dbReference type="PANTHER" id="PTHR28629:SF4">
    <property type="entry name" value="TRIOKINASE_FMN CYCLASE"/>
    <property type="match status" value="1"/>
</dbReference>
<dbReference type="GO" id="GO:0005829">
    <property type="term" value="C:cytosol"/>
    <property type="evidence" value="ECO:0007669"/>
    <property type="project" value="TreeGrafter"/>
</dbReference>
<evidence type="ECO:0000256" key="3">
    <source>
        <dbReference type="ARBA" id="ARBA00012095"/>
    </source>
</evidence>
<dbReference type="OrthoDB" id="9800291at2"/>
<proteinExistence type="predicted"/>
<dbReference type="GO" id="GO:0004371">
    <property type="term" value="F:glycerone kinase activity"/>
    <property type="evidence" value="ECO:0007669"/>
    <property type="project" value="InterPro"/>
</dbReference>
<dbReference type="AlphaFoldDB" id="A0A239G3G5"/>
<dbReference type="EMBL" id="FZOJ01000015">
    <property type="protein sequence ID" value="SNS63886.1"/>
    <property type="molecule type" value="Genomic_DNA"/>
</dbReference>
<feature type="domain" description="DhaL" evidence="9">
    <location>
        <begin position="8"/>
        <end position="208"/>
    </location>
</feature>
<dbReference type="EC" id="2.7.1.121" evidence="3"/>
<dbReference type="Pfam" id="PF02734">
    <property type="entry name" value="Dak2"/>
    <property type="match status" value="1"/>
</dbReference>
<dbReference type="RefSeq" id="WP_089283702.1">
    <property type="nucleotide sequence ID" value="NZ_FZOJ01000015.1"/>
</dbReference>
<accession>A0A239G3G5</accession>
<evidence type="ECO:0000256" key="6">
    <source>
        <dbReference type="ARBA" id="ARBA00022798"/>
    </source>
</evidence>
<evidence type="ECO:0000256" key="8">
    <source>
        <dbReference type="ARBA" id="ARBA00055771"/>
    </source>
</evidence>
<dbReference type="GO" id="GO:0019563">
    <property type="term" value="P:glycerol catabolic process"/>
    <property type="evidence" value="ECO:0007669"/>
    <property type="project" value="TreeGrafter"/>
</dbReference>
<dbReference type="Proteomes" id="UP000198304">
    <property type="component" value="Unassembled WGS sequence"/>
</dbReference>
<comment type="catalytic activity">
    <reaction evidence="1">
        <text>dihydroxyacetone + phosphoenolpyruvate = dihydroxyacetone phosphate + pyruvate</text>
        <dbReference type="Rhea" id="RHEA:18381"/>
        <dbReference type="ChEBI" id="CHEBI:15361"/>
        <dbReference type="ChEBI" id="CHEBI:16016"/>
        <dbReference type="ChEBI" id="CHEBI:57642"/>
        <dbReference type="ChEBI" id="CHEBI:58702"/>
        <dbReference type="EC" id="2.7.1.121"/>
    </reaction>
</comment>
<dbReference type="PROSITE" id="PS51480">
    <property type="entry name" value="DHAL"/>
    <property type="match status" value="1"/>
</dbReference>
<gene>
    <name evidence="10" type="ORF">SAMN05446037_101554</name>
</gene>
<evidence type="ECO:0000256" key="4">
    <source>
        <dbReference type="ARBA" id="ARBA00022679"/>
    </source>
</evidence>
<dbReference type="GO" id="GO:0047324">
    <property type="term" value="F:phosphoenolpyruvate-glycerone phosphotransferase activity"/>
    <property type="evidence" value="ECO:0007669"/>
    <property type="project" value="UniProtKB-EC"/>
</dbReference>
<sequence length="213" mass="23596">MEIRINSQNYMEYIELVAKKIEASKDYVSELDSITGDGDHWANMNMGFQKLLESKQELVAMRLGQMFQKIGMLIMSTVGGSSGVLYGSAYLKAAKTIGDKTEMDIHLLRDVLEAELNAIMERGNAKPGYKTMIDALYPAVIRLKEAIEKGLDGHEALQELKQGAIDGMNSTKDMEAIRGRACYQANKGVGHIDPGAVTMCYQIETLVEYLCKS</sequence>
<reference evidence="10 11" key="1">
    <citation type="submission" date="2017-06" db="EMBL/GenBank/DDBJ databases">
        <authorList>
            <person name="Kim H.J."/>
            <person name="Triplett B.A."/>
        </authorList>
    </citation>
    <scope>NUCLEOTIDE SEQUENCE [LARGE SCALE GENOMIC DNA]</scope>
    <source>
        <strain evidence="10 11">SCA</strain>
    </source>
</reference>
<dbReference type="SUPFAM" id="SSF101473">
    <property type="entry name" value="DhaL-like"/>
    <property type="match status" value="1"/>
</dbReference>
<dbReference type="FunFam" id="1.25.40.340:FF:000002">
    <property type="entry name" value="Dihydroxyacetone kinase, L subunit"/>
    <property type="match status" value="1"/>
</dbReference>
<keyword evidence="4" id="KW-0808">Transferase</keyword>
<evidence type="ECO:0000256" key="2">
    <source>
        <dbReference type="ARBA" id="ARBA00004745"/>
    </source>
</evidence>
<organism evidence="10 11">
    <name type="scientific">Anaerovirgula multivorans</name>
    <dbReference type="NCBI Taxonomy" id="312168"/>
    <lineage>
        <taxon>Bacteria</taxon>
        <taxon>Bacillati</taxon>
        <taxon>Bacillota</taxon>
        <taxon>Clostridia</taxon>
        <taxon>Peptostreptococcales</taxon>
        <taxon>Natronincolaceae</taxon>
        <taxon>Anaerovirgula</taxon>
    </lineage>
</organism>
<evidence type="ECO:0000256" key="5">
    <source>
        <dbReference type="ARBA" id="ARBA00022777"/>
    </source>
</evidence>
<name>A0A239G3G5_9FIRM</name>
<comment type="pathway">
    <text evidence="2">Polyol metabolism; glycerol degradation.</text>
</comment>
<dbReference type="InterPro" id="IPR050861">
    <property type="entry name" value="Dihydroxyacetone_Kinase"/>
</dbReference>
<dbReference type="PANTHER" id="PTHR28629">
    <property type="entry name" value="TRIOKINASE/FMN CYCLASE"/>
    <property type="match status" value="1"/>
</dbReference>
<comment type="subunit">
    <text evidence="7">Homodimer. The dihydroxyacetone kinase complex is composed of a homodimer of DhaM, a homodimer of DhaK and the subunit DhaL.</text>
</comment>
<keyword evidence="6" id="KW-0319">Glycerol metabolism</keyword>
<comment type="function">
    <text evidence="8">ADP-binding subunit of the dihydroxyacetone kinase, which is responsible for the phosphoenolpyruvate (PEP)-dependent phosphorylation of dihydroxyacetone. DhaL-ADP is converted to DhaL-ATP via a phosphoryl group transfer from DhaM and transmits it to dihydroxyacetone binds to DhaK.</text>
</comment>
<dbReference type="InterPro" id="IPR004007">
    <property type="entry name" value="DhaL_dom"/>
</dbReference>
<dbReference type="NCBIfam" id="TIGR02365">
    <property type="entry name" value="dha_L_ycgS"/>
    <property type="match status" value="1"/>
</dbReference>
<keyword evidence="11" id="KW-1185">Reference proteome</keyword>
<dbReference type="Gene3D" id="1.25.40.340">
    <property type="match status" value="1"/>
</dbReference>
<evidence type="ECO:0000256" key="1">
    <source>
        <dbReference type="ARBA" id="ARBA00001113"/>
    </source>
</evidence>
<evidence type="ECO:0000259" key="9">
    <source>
        <dbReference type="PROSITE" id="PS51480"/>
    </source>
</evidence>
<evidence type="ECO:0000313" key="10">
    <source>
        <dbReference type="EMBL" id="SNS63886.1"/>
    </source>
</evidence>
<evidence type="ECO:0000313" key="11">
    <source>
        <dbReference type="Proteomes" id="UP000198304"/>
    </source>
</evidence>
<keyword evidence="5 10" id="KW-0418">Kinase</keyword>